<proteinExistence type="predicted"/>
<name>A0A482N7I1_9CAUD</name>
<keyword evidence="2" id="KW-1185">Reference proteome</keyword>
<gene>
    <name evidence="1" type="ORF">G292_00018</name>
</gene>
<evidence type="ECO:0000313" key="1">
    <source>
        <dbReference type="EMBL" id="QBQ81472.1"/>
    </source>
</evidence>
<organism evidence="1 2">
    <name type="scientific">Escherichia phage vB_EcoS_G29-2</name>
    <dbReference type="NCBI Taxonomy" id="2508189"/>
    <lineage>
        <taxon>Viruses</taxon>
        <taxon>Duplodnaviria</taxon>
        <taxon>Heunggongvirae</taxon>
        <taxon>Uroviricota</taxon>
        <taxon>Caudoviricetes</taxon>
        <taxon>Drexlerviridae</taxon>
        <taxon>Tempevirinae</taxon>
        <taxon>Hanrivervirus</taxon>
        <taxon>Hanrivervirus G292</taxon>
    </lineage>
</organism>
<sequence>MSTLKDKNFIGHVRVKLINVDYRPDPESPTLREWAGFENGKEMVVELYKDGEMWAMAGINHNGEFGEVKETDWFSLTENEAEIIE</sequence>
<protein>
    <submittedName>
        <fullName evidence="1">Uncharacterized protein</fullName>
    </submittedName>
</protein>
<evidence type="ECO:0000313" key="2">
    <source>
        <dbReference type="Proteomes" id="UP000306344"/>
    </source>
</evidence>
<reference evidence="1 2" key="1">
    <citation type="submission" date="2019-01" db="EMBL/GenBank/DDBJ databases">
        <title>Still something new to discover - new insights into E. coli phage diversity and taxonomy.</title>
        <authorList>
            <person name="Korf I.H.E."/>
            <person name="Adriaennsens E."/>
            <person name="Dreiseikelmann B."/>
            <person name="Kropinski A."/>
            <person name="Nimtz M."/>
            <person name="Meier-Kolthoff J.P."/>
            <person name="Rohde M."/>
            <person name="van Raaij M."/>
            <person name="Wittmann J."/>
        </authorList>
    </citation>
    <scope>NUCLEOTIDE SEQUENCE [LARGE SCALE GENOMIC DNA]</scope>
</reference>
<accession>A0A482N7I1</accession>
<dbReference type="EMBL" id="MK373798">
    <property type="protein sequence ID" value="QBQ81472.1"/>
    <property type="molecule type" value="Genomic_DNA"/>
</dbReference>
<dbReference type="Proteomes" id="UP000306344">
    <property type="component" value="Segment"/>
</dbReference>